<evidence type="ECO:0000313" key="2">
    <source>
        <dbReference type="Proteomes" id="UP000051861"/>
    </source>
</evidence>
<sequence length="269" mass="30000">MSRVNPACLKFKIQGSEIDHASIQRGSKGLNRAWHKLNSSDFSDQSARQAILGMIDPVANPYLANYLLISLRSIHDLTDLSLSLQPKSYLDHTDGVVQEIALHRIASHSGAPGMLALGQVYGYIPEKFQGLFQAVLQNRYHSNFAWLNHINNFTRELLTDISSRLCTQYPNTSPAKQRQLESALVALAIAKGQITFYQIHEIISQTSTELAARIEADRQTMIGGRYAYHFVRQESIESIAEKGLSAQFAPPGSEQPEALFFNNQHYAGV</sequence>
<evidence type="ECO:0000313" key="1">
    <source>
        <dbReference type="EMBL" id="KPJ64430.1"/>
    </source>
</evidence>
<protein>
    <submittedName>
        <fullName evidence="1">Uncharacterized protein</fullName>
    </submittedName>
</protein>
<reference evidence="1 2" key="1">
    <citation type="journal article" date="2015" name="Microbiome">
        <title>Genomic resolution of linkages in carbon, nitrogen, and sulfur cycling among widespread estuary sediment bacteria.</title>
        <authorList>
            <person name="Baker B.J."/>
            <person name="Lazar C.S."/>
            <person name="Teske A.P."/>
            <person name="Dick G.J."/>
        </authorList>
    </citation>
    <scope>NUCLEOTIDE SEQUENCE [LARGE SCALE GENOMIC DNA]</scope>
    <source>
        <strain evidence="1">DG_54_3</strain>
    </source>
</reference>
<comment type="caution">
    <text evidence="1">The sequence shown here is derived from an EMBL/GenBank/DDBJ whole genome shotgun (WGS) entry which is preliminary data.</text>
</comment>
<organism evidence="1 2">
    <name type="scientific">candidate division WOR-1 bacterium DG_54_3</name>
    <dbReference type="NCBI Taxonomy" id="1703775"/>
    <lineage>
        <taxon>Bacteria</taxon>
        <taxon>Bacillati</taxon>
        <taxon>Saganbacteria</taxon>
    </lineage>
</organism>
<accession>A0A0S7XPM0</accession>
<feature type="non-terminal residue" evidence="1">
    <location>
        <position position="269"/>
    </location>
</feature>
<proteinExistence type="predicted"/>
<name>A0A0S7XPM0_UNCSA</name>
<gene>
    <name evidence="1" type="ORF">AMJ44_12835</name>
</gene>
<dbReference type="AlphaFoldDB" id="A0A0S7XPM0"/>
<dbReference type="Proteomes" id="UP000051861">
    <property type="component" value="Unassembled WGS sequence"/>
</dbReference>
<dbReference type="EMBL" id="LIZX01000183">
    <property type="protein sequence ID" value="KPJ64430.1"/>
    <property type="molecule type" value="Genomic_DNA"/>
</dbReference>